<organism evidence="4 5">
    <name type="scientific">Blyttiomyces helicus</name>
    <dbReference type="NCBI Taxonomy" id="388810"/>
    <lineage>
        <taxon>Eukaryota</taxon>
        <taxon>Fungi</taxon>
        <taxon>Fungi incertae sedis</taxon>
        <taxon>Chytridiomycota</taxon>
        <taxon>Chytridiomycota incertae sedis</taxon>
        <taxon>Chytridiomycetes</taxon>
        <taxon>Chytridiomycetes incertae sedis</taxon>
        <taxon>Blyttiomyces</taxon>
    </lineage>
</organism>
<keyword evidence="1" id="KW-0694">RNA-binding</keyword>
<dbReference type="Proteomes" id="UP000269721">
    <property type="component" value="Unassembled WGS sequence"/>
</dbReference>
<dbReference type="SMART" id="SM00360">
    <property type="entry name" value="RRM"/>
    <property type="match status" value="1"/>
</dbReference>
<dbReference type="GO" id="GO:0003723">
    <property type="term" value="F:RNA binding"/>
    <property type="evidence" value="ECO:0007669"/>
    <property type="project" value="UniProtKB-UniRule"/>
</dbReference>
<dbReference type="Gene3D" id="3.30.70.330">
    <property type="match status" value="1"/>
</dbReference>
<sequence>NNDGGQNPGHNLFVTGLSHRTRDEDLEDVFGKYGKISKCAIMYDPHSKESRGFAFVSFEDVACADAARENISSKLELHGRILVVERAKRQRARTPTPGQYHGPPKRGTSLNPSTSPYTRNQTHHLFCTIDFDFATSALPV</sequence>
<keyword evidence="5" id="KW-1185">Reference proteome</keyword>
<dbReference type="AlphaFoldDB" id="A0A4P9W5G5"/>
<feature type="non-terminal residue" evidence="4">
    <location>
        <position position="1"/>
    </location>
</feature>
<gene>
    <name evidence="4" type="ORF">BDK51DRAFT_21282</name>
</gene>
<proteinExistence type="predicted"/>
<dbReference type="Pfam" id="PF00076">
    <property type="entry name" value="RRM_1"/>
    <property type="match status" value="1"/>
</dbReference>
<evidence type="ECO:0000313" key="5">
    <source>
        <dbReference type="Proteomes" id="UP000269721"/>
    </source>
</evidence>
<evidence type="ECO:0000256" key="2">
    <source>
        <dbReference type="SAM" id="MobiDB-lite"/>
    </source>
</evidence>
<evidence type="ECO:0000256" key="1">
    <source>
        <dbReference type="PROSITE-ProRule" id="PRU00176"/>
    </source>
</evidence>
<feature type="domain" description="RRM" evidence="3">
    <location>
        <begin position="10"/>
        <end position="89"/>
    </location>
</feature>
<dbReference type="SUPFAM" id="SSF54928">
    <property type="entry name" value="RNA-binding domain, RBD"/>
    <property type="match status" value="1"/>
</dbReference>
<dbReference type="InterPro" id="IPR035979">
    <property type="entry name" value="RBD_domain_sf"/>
</dbReference>
<evidence type="ECO:0000259" key="3">
    <source>
        <dbReference type="PROSITE" id="PS50102"/>
    </source>
</evidence>
<reference evidence="5" key="1">
    <citation type="journal article" date="2018" name="Nat. Microbiol.">
        <title>Leveraging single-cell genomics to expand the fungal tree of life.</title>
        <authorList>
            <person name="Ahrendt S.R."/>
            <person name="Quandt C.A."/>
            <person name="Ciobanu D."/>
            <person name="Clum A."/>
            <person name="Salamov A."/>
            <person name="Andreopoulos B."/>
            <person name="Cheng J.F."/>
            <person name="Woyke T."/>
            <person name="Pelin A."/>
            <person name="Henrissat B."/>
            <person name="Reynolds N.K."/>
            <person name="Benny G.L."/>
            <person name="Smith M.E."/>
            <person name="James T.Y."/>
            <person name="Grigoriev I.V."/>
        </authorList>
    </citation>
    <scope>NUCLEOTIDE SEQUENCE [LARGE SCALE GENOMIC DNA]</scope>
</reference>
<evidence type="ECO:0000313" key="4">
    <source>
        <dbReference type="EMBL" id="RKO87651.1"/>
    </source>
</evidence>
<protein>
    <recommendedName>
        <fullName evidence="3">RRM domain-containing protein</fullName>
    </recommendedName>
</protein>
<dbReference type="InterPro" id="IPR000504">
    <property type="entry name" value="RRM_dom"/>
</dbReference>
<name>A0A4P9W5G5_9FUNG</name>
<feature type="region of interest" description="Disordered" evidence="2">
    <location>
        <begin position="88"/>
        <end position="116"/>
    </location>
</feature>
<dbReference type="PANTHER" id="PTHR48034">
    <property type="entry name" value="TRANSFORMER-2 SEX-DETERMINING PROTEIN-RELATED"/>
    <property type="match status" value="1"/>
</dbReference>
<dbReference type="InterPro" id="IPR012677">
    <property type="entry name" value="Nucleotide-bd_a/b_plait_sf"/>
</dbReference>
<accession>A0A4P9W5G5</accession>
<dbReference type="EMBL" id="KZ997267">
    <property type="protein sequence ID" value="RKO87651.1"/>
    <property type="molecule type" value="Genomic_DNA"/>
</dbReference>
<dbReference type="OrthoDB" id="6159137at2759"/>
<dbReference type="PROSITE" id="PS50102">
    <property type="entry name" value="RRM"/>
    <property type="match status" value="1"/>
</dbReference>
<dbReference type="InterPro" id="IPR050441">
    <property type="entry name" value="RBM"/>
</dbReference>